<dbReference type="PROSITE" id="PS00903">
    <property type="entry name" value="CYT_DCMP_DEAMINASES_1"/>
    <property type="match status" value="1"/>
</dbReference>
<evidence type="ECO:0000256" key="1">
    <source>
        <dbReference type="ARBA" id="ARBA00010669"/>
    </source>
</evidence>
<dbReference type="PROSITE" id="PS51747">
    <property type="entry name" value="CYT_DCMP_DEAMINASES_2"/>
    <property type="match status" value="1"/>
</dbReference>
<keyword evidence="6 8" id="KW-0862">Zinc</keyword>
<dbReference type="PANTHER" id="PTHR11079:SF202">
    <property type="entry name" value="TRNA-SPECIFIC ADENOSINE DEAMINASE"/>
    <property type="match status" value="1"/>
</dbReference>
<dbReference type="SUPFAM" id="SSF53927">
    <property type="entry name" value="Cytidine deaminase-like"/>
    <property type="match status" value="1"/>
</dbReference>
<dbReference type="NCBIfam" id="NF008113">
    <property type="entry name" value="PRK10860.1"/>
    <property type="match status" value="1"/>
</dbReference>
<feature type="binding site" evidence="8">
    <location>
        <position position="93"/>
    </location>
    <ligand>
        <name>Zn(2+)</name>
        <dbReference type="ChEBI" id="CHEBI:29105"/>
        <note>catalytic</note>
    </ligand>
</feature>
<evidence type="ECO:0000256" key="2">
    <source>
        <dbReference type="ARBA" id="ARBA00011738"/>
    </source>
</evidence>
<dbReference type="HAMAP" id="MF_00972">
    <property type="entry name" value="tRNA_aden_deaminase"/>
    <property type="match status" value="1"/>
</dbReference>
<dbReference type="EC" id="3.5.4.33" evidence="8"/>
<gene>
    <name evidence="8" type="primary">tadA</name>
    <name evidence="10" type="ORF">AAY24_08450</name>
</gene>
<evidence type="ECO:0000313" key="11">
    <source>
        <dbReference type="Proteomes" id="UP000034410"/>
    </source>
</evidence>
<dbReference type="InterPro" id="IPR028883">
    <property type="entry name" value="tRNA_aden_deaminase"/>
</dbReference>
<protein>
    <recommendedName>
        <fullName evidence="8">tRNA-specific adenosine deaminase</fullName>
        <ecNumber evidence="8">3.5.4.33</ecNumber>
    </recommendedName>
</protein>
<proteinExistence type="inferred from homology"/>
<reference evidence="10 11" key="1">
    <citation type="journal article" date="2015" name="Genome Announc.">
        <title>Complete Genome Sequence of Sedimenticola thiotaurini Strain SIP-G1, a Polyphosphate- and Polyhydroxyalkanoate-Accumulating Sulfur-Oxidizing Gammaproteobacterium Isolated from Salt Marsh Sediments.</title>
        <authorList>
            <person name="Flood B.E."/>
            <person name="Jones D.S."/>
            <person name="Bailey J.V."/>
        </authorList>
    </citation>
    <scope>NUCLEOTIDE SEQUENCE [LARGE SCALE GENOMIC DNA]</scope>
    <source>
        <strain evidence="10 11">SIP-G1</strain>
    </source>
</reference>
<dbReference type="PATRIC" id="fig|1543721.4.peg.1747"/>
<accession>A0A0F7JXH1</accession>
<dbReference type="GO" id="GO:0052717">
    <property type="term" value="F:tRNA-specific adenosine-34 deaminase activity"/>
    <property type="evidence" value="ECO:0007669"/>
    <property type="project" value="UniProtKB-UniRule"/>
</dbReference>
<evidence type="ECO:0000256" key="6">
    <source>
        <dbReference type="ARBA" id="ARBA00022833"/>
    </source>
</evidence>
<dbReference type="GO" id="GO:0008270">
    <property type="term" value="F:zinc ion binding"/>
    <property type="evidence" value="ECO:0007669"/>
    <property type="project" value="UniProtKB-UniRule"/>
</dbReference>
<dbReference type="PANTHER" id="PTHR11079">
    <property type="entry name" value="CYTOSINE DEAMINASE FAMILY MEMBER"/>
    <property type="match status" value="1"/>
</dbReference>
<dbReference type="Gene3D" id="3.40.140.10">
    <property type="entry name" value="Cytidine Deaminase, domain 2"/>
    <property type="match status" value="1"/>
</dbReference>
<comment type="cofactor">
    <cofactor evidence="8">
        <name>Zn(2+)</name>
        <dbReference type="ChEBI" id="CHEBI:29105"/>
    </cofactor>
    <text evidence="8">Binds 1 zinc ion per subunit.</text>
</comment>
<dbReference type="OrthoDB" id="9802676at2"/>
<sequence>MNQNQTPLSADEMYMRHAMTLARRAEAEGEVPVGAVLVKDGEVVGEGWNRPIAASDPTAHAEIMALRDAGLRLNNYRLPGTTLYVTLEPCPMCAGAIVHSRVSRVVFGAADPKGGAAGSVFRLLPSDERFNHHVQAEGGMLAEECAEMLRAFFRARR</sequence>
<keyword evidence="3 8" id="KW-0819">tRNA processing</keyword>
<evidence type="ECO:0000256" key="8">
    <source>
        <dbReference type="HAMAP-Rule" id="MF_00972"/>
    </source>
</evidence>
<dbReference type="GO" id="GO:0002100">
    <property type="term" value="P:tRNA wobble adenosine to inosine editing"/>
    <property type="evidence" value="ECO:0007669"/>
    <property type="project" value="UniProtKB-UniRule"/>
</dbReference>
<dbReference type="InterPro" id="IPR016192">
    <property type="entry name" value="APOBEC/CMP_deaminase_Zn-bd"/>
</dbReference>
<dbReference type="Proteomes" id="UP000034410">
    <property type="component" value="Chromosome"/>
</dbReference>
<feature type="active site" description="Proton donor" evidence="8">
    <location>
        <position position="62"/>
    </location>
</feature>
<dbReference type="AlphaFoldDB" id="A0A0F7JXH1"/>
<keyword evidence="4 8" id="KW-0479">Metal-binding</keyword>
<organism evidence="10 11">
    <name type="scientific">Sedimenticola thiotaurini</name>
    <dbReference type="NCBI Taxonomy" id="1543721"/>
    <lineage>
        <taxon>Bacteria</taxon>
        <taxon>Pseudomonadati</taxon>
        <taxon>Pseudomonadota</taxon>
        <taxon>Gammaproteobacteria</taxon>
        <taxon>Chromatiales</taxon>
        <taxon>Sedimenticolaceae</taxon>
        <taxon>Sedimenticola</taxon>
    </lineage>
</organism>
<evidence type="ECO:0000256" key="7">
    <source>
        <dbReference type="ARBA" id="ARBA00048045"/>
    </source>
</evidence>
<dbReference type="InterPro" id="IPR002125">
    <property type="entry name" value="CMP_dCMP_dom"/>
</dbReference>
<evidence type="ECO:0000256" key="4">
    <source>
        <dbReference type="ARBA" id="ARBA00022723"/>
    </source>
</evidence>
<dbReference type="Pfam" id="PF00383">
    <property type="entry name" value="dCMP_cyt_deam_1"/>
    <property type="match status" value="1"/>
</dbReference>
<evidence type="ECO:0000256" key="3">
    <source>
        <dbReference type="ARBA" id="ARBA00022694"/>
    </source>
</evidence>
<evidence type="ECO:0000256" key="5">
    <source>
        <dbReference type="ARBA" id="ARBA00022801"/>
    </source>
</evidence>
<feature type="binding site" evidence="8">
    <location>
        <position position="60"/>
    </location>
    <ligand>
        <name>Zn(2+)</name>
        <dbReference type="ChEBI" id="CHEBI:29105"/>
        <note>catalytic</note>
    </ligand>
</feature>
<name>A0A0F7JXH1_9GAMM</name>
<keyword evidence="5 8" id="KW-0378">Hydrolase</keyword>
<feature type="domain" description="CMP/dCMP-type deaminase" evidence="9">
    <location>
        <begin position="9"/>
        <end position="137"/>
    </location>
</feature>
<keyword evidence="11" id="KW-1185">Reference proteome</keyword>
<comment type="subunit">
    <text evidence="2 8">Homodimer.</text>
</comment>
<comment type="function">
    <text evidence="8">Catalyzes the deamination of adenosine to inosine at the wobble position 34 of tRNA(Arg2).</text>
</comment>
<comment type="similarity">
    <text evidence="1">Belongs to the cytidine and deoxycytidylate deaminase family. ADAT2 subfamily.</text>
</comment>
<evidence type="ECO:0000259" key="9">
    <source>
        <dbReference type="PROSITE" id="PS51747"/>
    </source>
</evidence>
<feature type="binding site" evidence="8">
    <location>
        <position position="90"/>
    </location>
    <ligand>
        <name>Zn(2+)</name>
        <dbReference type="ChEBI" id="CHEBI:29105"/>
        <note>catalytic</note>
    </ligand>
</feature>
<comment type="catalytic activity">
    <reaction evidence="7 8">
        <text>adenosine(34) in tRNA + H2O + H(+) = inosine(34) in tRNA + NH4(+)</text>
        <dbReference type="Rhea" id="RHEA:43168"/>
        <dbReference type="Rhea" id="RHEA-COMP:10373"/>
        <dbReference type="Rhea" id="RHEA-COMP:10374"/>
        <dbReference type="ChEBI" id="CHEBI:15377"/>
        <dbReference type="ChEBI" id="CHEBI:15378"/>
        <dbReference type="ChEBI" id="CHEBI:28938"/>
        <dbReference type="ChEBI" id="CHEBI:74411"/>
        <dbReference type="ChEBI" id="CHEBI:82852"/>
        <dbReference type="EC" id="3.5.4.33"/>
    </reaction>
</comment>
<evidence type="ECO:0000313" key="10">
    <source>
        <dbReference type="EMBL" id="AKH20377.1"/>
    </source>
</evidence>
<dbReference type="KEGG" id="seds:AAY24_08450"/>
<dbReference type="CDD" id="cd01285">
    <property type="entry name" value="nucleoside_deaminase"/>
    <property type="match status" value="1"/>
</dbReference>
<dbReference type="EMBL" id="CP011412">
    <property type="protein sequence ID" value="AKH20377.1"/>
    <property type="molecule type" value="Genomic_DNA"/>
</dbReference>
<dbReference type="FunFam" id="3.40.140.10:FF:000005">
    <property type="entry name" value="tRNA-specific adenosine deaminase"/>
    <property type="match status" value="1"/>
</dbReference>
<dbReference type="InterPro" id="IPR016193">
    <property type="entry name" value="Cytidine_deaminase-like"/>
</dbReference>
<dbReference type="RefSeq" id="WP_046859312.1">
    <property type="nucleotide sequence ID" value="NZ_CP011412.1"/>
</dbReference>